<dbReference type="InterPro" id="IPR030678">
    <property type="entry name" value="Peptide/Ni-bd"/>
</dbReference>
<dbReference type="GO" id="GO:1904680">
    <property type="term" value="F:peptide transmembrane transporter activity"/>
    <property type="evidence" value="ECO:0007669"/>
    <property type="project" value="TreeGrafter"/>
</dbReference>
<dbReference type="AlphaFoldDB" id="A0A7Y9S857"/>
<dbReference type="GO" id="GO:0043190">
    <property type="term" value="C:ATP-binding cassette (ABC) transporter complex"/>
    <property type="evidence" value="ECO:0007669"/>
    <property type="project" value="InterPro"/>
</dbReference>
<dbReference type="GO" id="GO:0015833">
    <property type="term" value="P:peptide transport"/>
    <property type="evidence" value="ECO:0007669"/>
    <property type="project" value="TreeGrafter"/>
</dbReference>
<sequence>MPTVSPDLVAAPRPKARVRFGHIAKILGAIVVAALVLTACDATSDQQASNAASQLQGGTATVAEANSFTSFNPDTAHGNIDINSKISYATHSGFGYLDDSLNIVHNDKFGKVEKVSDSPLTVKYTVNSAVKWSDDAPVDANDLILAWVISSGYFNDSSGAKGTTYFAFARDTSVLALSDFPDVSSDGRSITVKYSQPVADWEIALGFPTITTPAHVLAQKSGLKDAAALTALFKSLPRGNPKAPVTPNVELKKVSDFWNTGFDTQSMPTDPSLLLSNGPYVVKSIEPGKSMTLVRNRDYNWGPEAHLDQINVSYLPDASTQISALKDGSADIIVPAASANAINQIQSLAGKGVSMETGEQLSYEHLDLDFSGVFADKNVRLAFLKTVPRQDIVNKIIKQLNPDAKPLDSQLFVPAQSKYADAVKANGSTEFAAPDIEGAKALLKGATPEVRILFDRNNPSRQDIFKLIASSAAKAGFRIVDASPAGDDWSKSLGGSSYDAAIFGWSNQGIGVSDVPQIFKTGGATNFNDFSDPKVDSLMKELITTSDSGKQAELKVQIDTLIWDAAYGLPLFQWIGLDAYGSKVTGIRYNPTQLGAWWNVWDWVSRAG</sequence>
<reference evidence="2 3" key="1">
    <citation type="submission" date="2020-07" db="EMBL/GenBank/DDBJ databases">
        <title>Sequencing the genomes of 1000 actinobacteria strains.</title>
        <authorList>
            <person name="Klenk H.-P."/>
        </authorList>
    </citation>
    <scope>NUCLEOTIDE SEQUENCE [LARGE SCALE GENOMIC DNA]</scope>
    <source>
        <strain evidence="2 3">DSM 102047</strain>
    </source>
</reference>
<dbReference type="CDD" id="cd08501">
    <property type="entry name" value="PBP2_Lpqw"/>
    <property type="match status" value="1"/>
</dbReference>
<dbReference type="PANTHER" id="PTHR30290">
    <property type="entry name" value="PERIPLASMIC BINDING COMPONENT OF ABC TRANSPORTER"/>
    <property type="match status" value="1"/>
</dbReference>
<dbReference type="GO" id="GO:0042597">
    <property type="term" value="C:periplasmic space"/>
    <property type="evidence" value="ECO:0007669"/>
    <property type="project" value="UniProtKB-ARBA"/>
</dbReference>
<dbReference type="Proteomes" id="UP000521748">
    <property type="component" value="Unassembled WGS sequence"/>
</dbReference>
<keyword evidence="3" id="KW-1185">Reference proteome</keyword>
<dbReference type="Gene3D" id="3.40.190.10">
    <property type="entry name" value="Periplasmic binding protein-like II"/>
    <property type="match status" value="1"/>
</dbReference>
<proteinExistence type="predicted"/>
<protein>
    <submittedName>
        <fullName evidence="2">Peptide/nickel transport system substrate-binding protein</fullName>
    </submittedName>
</protein>
<dbReference type="Gene3D" id="3.10.105.10">
    <property type="entry name" value="Dipeptide-binding Protein, Domain 3"/>
    <property type="match status" value="1"/>
</dbReference>
<comment type="caution">
    <text evidence="2">The sequence shown here is derived from an EMBL/GenBank/DDBJ whole genome shotgun (WGS) entry which is preliminary data.</text>
</comment>
<dbReference type="SUPFAM" id="SSF53850">
    <property type="entry name" value="Periplasmic binding protein-like II"/>
    <property type="match status" value="1"/>
</dbReference>
<gene>
    <name evidence="2" type="ORF">FHU41_001313</name>
</gene>
<dbReference type="PIRSF" id="PIRSF002741">
    <property type="entry name" value="MppA"/>
    <property type="match status" value="1"/>
</dbReference>
<dbReference type="InterPro" id="IPR000914">
    <property type="entry name" value="SBP_5_dom"/>
</dbReference>
<feature type="domain" description="Solute-binding protein family 5" evidence="1">
    <location>
        <begin position="114"/>
        <end position="522"/>
    </location>
</feature>
<dbReference type="InterPro" id="IPR039424">
    <property type="entry name" value="SBP_5"/>
</dbReference>
<accession>A0A7Y9S857</accession>
<name>A0A7Y9S857_9MICC</name>
<dbReference type="EMBL" id="JACBYQ010000001">
    <property type="protein sequence ID" value="NYE95092.1"/>
    <property type="molecule type" value="Genomic_DNA"/>
</dbReference>
<evidence type="ECO:0000313" key="3">
    <source>
        <dbReference type="Proteomes" id="UP000521748"/>
    </source>
</evidence>
<organism evidence="2 3">
    <name type="scientific">Psychromicrobium silvestre</name>
    <dbReference type="NCBI Taxonomy" id="1645614"/>
    <lineage>
        <taxon>Bacteria</taxon>
        <taxon>Bacillati</taxon>
        <taxon>Actinomycetota</taxon>
        <taxon>Actinomycetes</taxon>
        <taxon>Micrococcales</taxon>
        <taxon>Micrococcaceae</taxon>
        <taxon>Psychromicrobium</taxon>
    </lineage>
</organism>
<dbReference type="RefSeq" id="WP_218846964.1">
    <property type="nucleotide sequence ID" value="NZ_JACBYQ010000001.1"/>
</dbReference>
<evidence type="ECO:0000313" key="2">
    <source>
        <dbReference type="EMBL" id="NYE95092.1"/>
    </source>
</evidence>
<evidence type="ECO:0000259" key="1">
    <source>
        <dbReference type="Pfam" id="PF00496"/>
    </source>
</evidence>
<dbReference type="Pfam" id="PF00496">
    <property type="entry name" value="SBP_bac_5"/>
    <property type="match status" value="1"/>
</dbReference>
<dbReference type="PANTHER" id="PTHR30290:SF65">
    <property type="entry name" value="MONOACYL PHOSPHATIDYLINOSITOL TETRAMANNOSIDE-BINDING PROTEIN LPQW-RELATED"/>
    <property type="match status" value="1"/>
</dbReference>